<evidence type="ECO:0000313" key="6">
    <source>
        <dbReference type="Proteomes" id="UP001431572"/>
    </source>
</evidence>
<gene>
    <name evidence="3" type="ORF">HXX08_01905</name>
    <name evidence="4" type="ORF">OZ401_002301</name>
</gene>
<dbReference type="EMBL" id="JACATZ010000001">
    <property type="protein sequence ID" value="NWJ44609.1"/>
    <property type="molecule type" value="Genomic_DNA"/>
</dbReference>
<evidence type="ECO:0000256" key="1">
    <source>
        <dbReference type="SAM" id="Phobius"/>
    </source>
</evidence>
<dbReference type="Proteomes" id="UP001431572">
    <property type="component" value="Chromosome 1"/>
</dbReference>
<evidence type="ECO:0000313" key="4">
    <source>
        <dbReference type="EMBL" id="WJW66498.1"/>
    </source>
</evidence>
<evidence type="ECO:0000259" key="2">
    <source>
        <dbReference type="Pfam" id="PF13349"/>
    </source>
</evidence>
<dbReference type="Proteomes" id="UP000521676">
    <property type="component" value="Unassembled WGS sequence"/>
</dbReference>
<organism evidence="3 5">
    <name type="scientific">Candidatus Chlorohelix allophototropha</name>
    <dbReference type="NCBI Taxonomy" id="3003348"/>
    <lineage>
        <taxon>Bacteria</taxon>
        <taxon>Bacillati</taxon>
        <taxon>Chloroflexota</taxon>
        <taxon>Chloroflexia</taxon>
        <taxon>Candidatus Chloroheliales</taxon>
        <taxon>Candidatus Chloroheliaceae</taxon>
        <taxon>Candidatus Chlorohelix</taxon>
    </lineage>
</organism>
<keyword evidence="1" id="KW-0472">Membrane</keyword>
<protein>
    <submittedName>
        <fullName evidence="4">DUF4097 domain-containing protein</fullName>
    </submittedName>
    <submittedName>
        <fullName evidence="3">DUF4097 family beta strand repeat protein</fullName>
    </submittedName>
</protein>
<evidence type="ECO:0000313" key="5">
    <source>
        <dbReference type="Proteomes" id="UP000521676"/>
    </source>
</evidence>
<reference evidence="3 5" key="1">
    <citation type="submission" date="2020-06" db="EMBL/GenBank/DDBJ databases">
        <title>Anoxygenic phototrophic Chloroflexota member uses a Type I reaction center.</title>
        <authorList>
            <person name="Tsuji J.M."/>
            <person name="Shaw N.A."/>
            <person name="Nagashima S."/>
            <person name="Venkiteswaran J."/>
            <person name="Schiff S.L."/>
            <person name="Hanada S."/>
            <person name="Tank M."/>
            <person name="Neufeld J.D."/>
        </authorList>
    </citation>
    <scope>NUCLEOTIDE SEQUENCE [LARGE SCALE GENOMIC DNA]</scope>
    <source>
        <strain evidence="3">L227-S17</strain>
    </source>
</reference>
<dbReference type="EMBL" id="CP128399">
    <property type="protein sequence ID" value="WJW66498.1"/>
    <property type="molecule type" value="Genomic_DNA"/>
</dbReference>
<accession>A0A8T7LYR2</accession>
<keyword evidence="1" id="KW-0812">Transmembrane</keyword>
<name>A0A8T7LYR2_9CHLR</name>
<dbReference type="Pfam" id="PF13349">
    <property type="entry name" value="DUF4097"/>
    <property type="match status" value="1"/>
</dbReference>
<evidence type="ECO:0000313" key="3">
    <source>
        <dbReference type="EMBL" id="NWJ44609.1"/>
    </source>
</evidence>
<proteinExistence type="predicted"/>
<dbReference type="RefSeq" id="WP_341468385.1">
    <property type="nucleotide sequence ID" value="NZ_CP128399.1"/>
</dbReference>
<feature type="transmembrane region" description="Helical" evidence="1">
    <location>
        <begin position="6"/>
        <end position="27"/>
    </location>
</feature>
<reference evidence="4" key="2">
    <citation type="journal article" date="2024" name="Nature">
        <title>Anoxygenic phototroph of the Chloroflexota uses a type I reaction centre.</title>
        <authorList>
            <person name="Tsuji J.M."/>
            <person name="Shaw N.A."/>
            <person name="Nagashima S."/>
            <person name="Venkiteswaran J.J."/>
            <person name="Schiff S.L."/>
            <person name="Watanabe T."/>
            <person name="Fukui M."/>
            <person name="Hanada S."/>
            <person name="Tank M."/>
            <person name="Neufeld J.D."/>
        </authorList>
    </citation>
    <scope>NUCLEOTIDE SEQUENCE</scope>
    <source>
        <strain evidence="4">L227-S17</strain>
    </source>
</reference>
<dbReference type="Gene3D" id="2.160.20.120">
    <property type="match status" value="1"/>
</dbReference>
<keyword evidence="6" id="KW-1185">Reference proteome</keyword>
<feature type="domain" description="DUF4097" evidence="2">
    <location>
        <begin position="162"/>
        <end position="284"/>
    </location>
</feature>
<keyword evidence="1" id="KW-1133">Transmembrane helix</keyword>
<sequence>MNPKLTIKWLVVALALEVGIAAILLILTGHWLTLLNFMANIAILGGLGYWGIKSGIFNSNNYNRTYQRPYRQRGVQGNTMQVTIPGVKFNWGGLEQTEPVNLAFEINSQLNSIQLDVQVGNVKVIGKPGLEKITVSGYKRVWVKDPLQGRSEFENMQVTGIQEGGVLRIYAGTREKINFALGQVSRVDLEINVPENIPGVYNVQSGELSLKNIQAELAARSNLGNIFLENFSSGKNLNLTSQSGSITLQQIAAGQVRATTNLGKVELTGGGAEMFYLESSAGNVRARGVNCGIYKARTNAGSVEVYDLNSDGVIELRTNVGRVYANNVTAPGFQLTTDAGSVFYQGSTPSINSEAHSNLGSVQLRLAPGSSFALEASSSVGTVSVGLPIGTVYMQTKNSFRGLIGAGGAMIQAGSNLGSVQVSN</sequence>
<dbReference type="AlphaFoldDB" id="A0A8T7LYR2"/>
<dbReference type="InterPro" id="IPR025164">
    <property type="entry name" value="Toastrack_DUF4097"/>
</dbReference>